<evidence type="ECO:0000313" key="1">
    <source>
        <dbReference type="EMBL" id="QLH82220.1"/>
    </source>
</evidence>
<dbReference type="Proteomes" id="UP000509346">
    <property type="component" value="Chromosome"/>
</dbReference>
<dbReference type="RefSeq" id="WP_179922688.1">
    <property type="nucleotide sequence ID" value="NZ_CP058909.1"/>
</dbReference>
<name>A0A7D5PEL6_9EURY</name>
<organism evidence="1 2">
    <name type="scientific">Halosimplex pelagicum</name>
    <dbReference type="NCBI Taxonomy" id="869886"/>
    <lineage>
        <taxon>Archaea</taxon>
        <taxon>Methanobacteriati</taxon>
        <taxon>Methanobacteriota</taxon>
        <taxon>Stenosarchaea group</taxon>
        <taxon>Halobacteria</taxon>
        <taxon>Halobacteriales</taxon>
        <taxon>Haloarculaceae</taxon>
        <taxon>Halosimplex</taxon>
    </lineage>
</organism>
<dbReference type="KEGG" id="hpel:HZS54_11645"/>
<sequence>MIDEVLMRVSPVAYDENVICCRNLLEPIVQEVFKPLALGLLSGSVVSPWFELPKDVARQAGTICCIAEVELGDRVLRETPFVNKETTHLGTALPNRRYFVPVAGFSGVIEILLDCLLVAGDPDGRCRVFIDRRGDTRRSADDDLFQAVPGTFEFFVEWASRPNNLLSELVQVGDAPRIVDDPGWDDCESLFWVDAGRRCV</sequence>
<proteinExistence type="predicted"/>
<gene>
    <name evidence="1" type="ORF">HZS54_11645</name>
</gene>
<keyword evidence="2" id="KW-1185">Reference proteome</keyword>
<evidence type="ECO:0000313" key="2">
    <source>
        <dbReference type="Proteomes" id="UP000509346"/>
    </source>
</evidence>
<dbReference type="GeneID" id="56083252"/>
<reference evidence="1 2" key="1">
    <citation type="submission" date="2020-07" db="EMBL/GenBank/DDBJ databases">
        <title>Halosimplex litoreum sp. nov. and Halosimplex rubrum sp. nov., isolated from different salt environments.</title>
        <authorList>
            <person name="Cui H."/>
        </authorList>
    </citation>
    <scope>NUCLEOTIDE SEQUENCE [LARGE SCALE GENOMIC DNA]</scope>
    <source>
        <strain evidence="1 2">R2</strain>
    </source>
</reference>
<accession>A0A7D5PEL6</accession>
<protein>
    <submittedName>
        <fullName evidence="1">Uncharacterized protein</fullName>
    </submittedName>
</protein>
<dbReference type="AlphaFoldDB" id="A0A7D5PEL6"/>
<dbReference type="EMBL" id="CP058909">
    <property type="protein sequence ID" value="QLH82220.1"/>
    <property type="molecule type" value="Genomic_DNA"/>
</dbReference>